<dbReference type="PANTHER" id="PTHR43014">
    <property type="entry name" value="MERCURIC REDUCTASE"/>
    <property type="match status" value="1"/>
</dbReference>
<dbReference type="AlphaFoldDB" id="A0A7C3C0G5"/>
<evidence type="ECO:0000256" key="3">
    <source>
        <dbReference type="ARBA" id="ARBA00022630"/>
    </source>
</evidence>
<organism evidence="10">
    <name type="scientific">Sulfurimonas autotrophica</name>
    <dbReference type="NCBI Taxonomy" id="202747"/>
    <lineage>
        <taxon>Bacteria</taxon>
        <taxon>Pseudomonadati</taxon>
        <taxon>Campylobacterota</taxon>
        <taxon>Epsilonproteobacteria</taxon>
        <taxon>Campylobacterales</taxon>
        <taxon>Sulfurimonadaceae</taxon>
        <taxon>Sulfurimonas</taxon>
    </lineage>
</organism>
<evidence type="ECO:0000256" key="8">
    <source>
        <dbReference type="ARBA" id="ARBA00023284"/>
    </source>
</evidence>
<accession>A0A7C3C0G5</accession>
<name>A0A7C3C0G5_9BACT</name>
<dbReference type="SUPFAM" id="SSF51905">
    <property type="entry name" value="FAD/NAD(P)-binding domain"/>
    <property type="match status" value="1"/>
</dbReference>
<evidence type="ECO:0000313" key="10">
    <source>
        <dbReference type="EMBL" id="HFB54039.1"/>
    </source>
</evidence>
<dbReference type="PROSITE" id="PS00076">
    <property type="entry name" value="PYRIDINE_REDOX_1"/>
    <property type="match status" value="1"/>
</dbReference>
<dbReference type="PANTHER" id="PTHR43014:SF4">
    <property type="entry name" value="PYRIDINE NUCLEOTIDE-DISULFIDE OXIDOREDUCTASE RCLA-RELATED"/>
    <property type="match status" value="1"/>
</dbReference>
<dbReference type="InterPro" id="IPR016156">
    <property type="entry name" value="FAD/NAD-linked_Rdtase_dimer_sf"/>
</dbReference>
<evidence type="ECO:0000259" key="9">
    <source>
        <dbReference type="Pfam" id="PF07992"/>
    </source>
</evidence>
<comment type="similarity">
    <text evidence="2">Belongs to the class-I pyridine nucleotide-disulfide oxidoreductase family.</text>
</comment>
<reference evidence="10" key="1">
    <citation type="journal article" date="2020" name="mSystems">
        <title>Genome- and Community-Level Interaction Insights into Carbon Utilization and Element Cycling Functions of Hydrothermarchaeota in Hydrothermal Sediment.</title>
        <authorList>
            <person name="Zhou Z."/>
            <person name="Liu Y."/>
            <person name="Xu W."/>
            <person name="Pan J."/>
            <person name="Luo Z.H."/>
            <person name="Li M."/>
        </authorList>
    </citation>
    <scope>NUCLEOTIDE SEQUENCE [LARGE SCALE GENOMIC DNA]</scope>
    <source>
        <strain evidence="10">HyVt-507</strain>
    </source>
</reference>
<dbReference type="InterPro" id="IPR012999">
    <property type="entry name" value="Pyr_OxRdtase_I_AS"/>
</dbReference>
<evidence type="ECO:0000256" key="4">
    <source>
        <dbReference type="ARBA" id="ARBA00022827"/>
    </source>
</evidence>
<evidence type="ECO:0000256" key="1">
    <source>
        <dbReference type="ARBA" id="ARBA00001974"/>
    </source>
</evidence>
<keyword evidence="7" id="KW-1015">Disulfide bond</keyword>
<evidence type="ECO:0000256" key="7">
    <source>
        <dbReference type="ARBA" id="ARBA00023157"/>
    </source>
</evidence>
<evidence type="ECO:0000256" key="6">
    <source>
        <dbReference type="ARBA" id="ARBA00023002"/>
    </source>
</evidence>
<gene>
    <name evidence="10" type="ORF">ENJ67_04835</name>
</gene>
<proteinExistence type="inferred from homology"/>
<keyword evidence="5" id="KW-0521">NADP</keyword>
<dbReference type="Proteomes" id="UP000886390">
    <property type="component" value="Unassembled WGS sequence"/>
</dbReference>
<dbReference type="PRINTS" id="PR00368">
    <property type="entry name" value="FADPNR"/>
</dbReference>
<keyword evidence="3" id="KW-0285">Flavoprotein</keyword>
<dbReference type="InterPro" id="IPR023753">
    <property type="entry name" value="FAD/NAD-binding_dom"/>
</dbReference>
<dbReference type="EMBL" id="DRNH01000259">
    <property type="protein sequence ID" value="HFB54039.1"/>
    <property type="molecule type" value="Genomic_DNA"/>
</dbReference>
<feature type="domain" description="FAD/NAD(P)-binding" evidence="9">
    <location>
        <begin position="7"/>
        <end position="322"/>
    </location>
</feature>
<dbReference type="GO" id="GO:0050660">
    <property type="term" value="F:flavin adenine dinucleotide binding"/>
    <property type="evidence" value="ECO:0007669"/>
    <property type="project" value="TreeGrafter"/>
</dbReference>
<protein>
    <submittedName>
        <fullName evidence="10">NAD(P)/FAD-dependent oxidoreductase</fullName>
    </submittedName>
</protein>
<keyword evidence="4" id="KW-0274">FAD</keyword>
<dbReference type="GO" id="GO:0016668">
    <property type="term" value="F:oxidoreductase activity, acting on a sulfur group of donors, NAD(P) as acceptor"/>
    <property type="evidence" value="ECO:0007669"/>
    <property type="project" value="InterPro"/>
</dbReference>
<feature type="non-terminal residue" evidence="10">
    <location>
        <position position="386"/>
    </location>
</feature>
<sequence length="386" mass="42885">MKTHYGLIVIGAGPAGTPAAMTAAKFGVKTLLVDKRDAPGGECLFEGCIPSKVLETAANHYAEVVNAKKFHVEEKHPQMHWEAVIKDKDAILQKRSQAALMQIEQLPLLDFKQGTAEFVDTHTMRIDGELFSFDKALIATGGKTNIPPFKGNGVSKAWTNRDVFLEKELPKEMLFIGAGAISCELAQMFNKLGVKCHILQRSPRILKHMSEQSASIVQKKMQDNGIVIDCNVNIETIDYENEKFIVKFSQNEQERVLEFEHVLLATGRGANVENLGLENAKVEYNRGGVVVNKELQSSQEHIFACGDCVPGPKFAHTASYEAGVVVHNMFAPSKHEINYDKNSWVLFSDPQIGVAGINEEQVNKRELDVDIELYDFAQDARSQIDK</sequence>
<evidence type="ECO:0000256" key="2">
    <source>
        <dbReference type="ARBA" id="ARBA00007532"/>
    </source>
</evidence>
<dbReference type="Gene3D" id="3.50.50.60">
    <property type="entry name" value="FAD/NAD(P)-binding domain"/>
    <property type="match status" value="1"/>
</dbReference>
<evidence type="ECO:0000256" key="5">
    <source>
        <dbReference type="ARBA" id="ARBA00022857"/>
    </source>
</evidence>
<dbReference type="GO" id="GO:0003955">
    <property type="term" value="F:NAD(P)H dehydrogenase (quinone) activity"/>
    <property type="evidence" value="ECO:0007669"/>
    <property type="project" value="TreeGrafter"/>
</dbReference>
<keyword evidence="6" id="KW-0560">Oxidoreductase</keyword>
<dbReference type="InterPro" id="IPR036188">
    <property type="entry name" value="FAD/NAD-bd_sf"/>
</dbReference>
<dbReference type="Pfam" id="PF07992">
    <property type="entry name" value="Pyr_redox_2"/>
    <property type="match status" value="1"/>
</dbReference>
<comment type="caution">
    <text evidence="10">The sequence shown here is derived from an EMBL/GenBank/DDBJ whole genome shotgun (WGS) entry which is preliminary data.</text>
</comment>
<keyword evidence="8" id="KW-0676">Redox-active center</keyword>
<dbReference type="SUPFAM" id="SSF55424">
    <property type="entry name" value="FAD/NAD-linked reductases, dimerisation (C-terminal) domain"/>
    <property type="match status" value="1"/>
</dbReference>
<dbReference type="PRINTS" id="PR00411">
    <property type="entry name" value="PNDRDTASEI"/>
</dbReference>
<comment type="cofactor">
    <cofactor evidence="1">
        <name>FAD</name>
        <dbReference type="ChEBI" id="CHEBI:57692"/>
    </cofactor>
</comment>